<dbReference type="RefSeq" id="WP_340531019.1">
    <property type="nucleotide sequence ID" value="NZ_FMSH01000544.1"/>
</dbReference>
<accession>A0A1K0J4E5</accession>
<evidence type="ECO:0000256" key="1">
    <source>
        <dbReference type="SAM" id="MobiDB-lite"/>
    </source>
</evidence>
<sequence>MENVVKAGVDPERQEAPFSDGELIQRLHLRAADCRQKSMTARLAAVIDWVEALLARGYDRSQVRDLLVEAGWRFTPDSFDSALTRVRKRRSAIGSRISGGGKLGPSLNAESAMSGDTSARGNQPVDASFSDTFVEREGSLPWSRWK</sequence>
<dbReference type="AlphaFoldDB" id="A0A1K0J4E5"/>
<evidence type="ECO:0000313" key="2">
    <source>
        <dbReference type="EMBL" id="SCV02139.1"/>
    </source>
</evidence>
<feature type="region of interest" description="Disordered" evidence="1">
    <location>
        <begin position="94"/>
        <end position="130"/>
    </location>
</feature>
<dbReference type="EMBL" id="FMSH01000544">
    <property type="protein sequence ID" value="SCV02139.1"/>
    <property type="molecule type" value="Genomic_DNA"/>
</dbReference>
<proteinExistence type="predicted"/>
<organism evidence="2">
    <name type="scientific">Cupriavidus necator</name>
    <name type="common">Alcaligenes eutrophus</name>
    <name type="synonym">Ralstonia eutropha</name>
    <dbReference type="NCBI Taxonomy" id="106590"/>
    <lineage>
        <taxon>Bacteria</taxon>
        <taxon>Pseudomonadati</taxon>
        <taxon>Pseudomonadota</taxon>
        <taxon>Betaproteobacteria</taxon>
        <taxon>Burkholderiales</taxon>
        <taxon>Burkholderiaceae</taxon>
        <taxon>Cupriavidus</taxon>
    </lineage>
</organism>
<name>A0A1K0J4E5_CUPNE</name>
<protein>
    <submittedName>
        <fullName evidence="2">Uncharacterized protein</fullName>
    </submittedName>
</protein>
<reference evidence="2" key="1">
    <citation type="submission" date="2016-09" db="EMBL/GenBank/DDBJ databases">
        <authorList>
            <person name="Capua I."/>
            <person name="De Benedictis P."/>
            <person name="Joannis T."/>
            <person name="Lombin L.H."/>
            <person name="Cattoli G."/>
        </authorList>
    </citation>
    <scope>NUCLEOTIDE SEQUENCE</scope>
    <source>
        <strain evidence="2">B9</strain>
    </source>
</reference>
<gene>
    <name evidence="2" type="ORF">CNECB9_930014</name>
</gene>
<feature type="compositionally biased region" description="Polar residues" evidence="1">
    <location>
        <begin position="108"/>
        <end position="121"/>
    </location>
</feature>